<dbReference type="Proteomes" id="UP000179258">
    <property type="component" value="Unassembled WGS sequence"/>
</dbReference>
<reference evidence="1 2" key="1">
    <citation type="journal article" date="2016" name="Nat. Commun.">
        <title>Thousands of microbial genomes shed light on interconnected biogeochemical processes in an aquifer system.</title>
        <authorList>
            <person name="Anantharaman K."/>
            <person name="Brown C.T."/>
            <person name="Hug L.A."/>
            <person name="Sharon I."/>
            <person name="Castelle C.J."/>
            <person name="Probst A.J."/>
            <person name="Thomas B.C."/>
            <person name="Singh A."/>
            <person name="Wilkins M.J."/>
            <person name="Karaoz U."/>
            <person name="Brodie E.L."/>
            <person name="Williams K.H."/>
            <person name="Hubbard S.S."/>
            <person name="Banfield J.F."/>
        </authorList>
    </citation>
    <scope>NUCLEOTIDE SEQUENCE [LARGE SCALE GENOMIC DNA]</scope>
</reference>
<evidence type="ECO:0000313" key="1">
    <source>
        <dbReference type="EMBL" id="OHA68914.1"/>
    </source>
</evidence>
<dbReference type="EMBL" id="MHTX01000004">
    <property type="protein sequence ID" value="OHA68914.1"/>
    <property type="molecule type" value="Genomic_DNA"/>
</dbReference>
<comment type="caution">
    <text evidence="1">The sequence shown here is derived from an EMBL/GenBank/DDBJ whole genome shotgun (WGS) entry which is preliminary data.</text>
</comment>
<evidence type="ECO:0000313" key="2">
    <source>
        <dbReference type="Proteomes" id="UP000179258"/>
    </source>
</evidence>
<proteinExistence type="predicted"/>
<accession>A0A1G2R7U3</accession>
<protein>
    <submittedName>
        <fullName evidence="1">Uncharacterized protein</fullName>
    </submittedName>
</protein>
<gene>
    <name evidence="1" type="ORF">A3D59_00440</name>
</gene>
<name>A0A1G2R7U3_9BACT</name>
<dbReference type="AlphaFoldDB" id="A0A1G2R7U3"/>
<organism evidence="1 2">
    <name type="scientific">Candidatus Wildermuthbacteria bacterium RIFCSPHIGHO2_02_FULL_47_17</name>
    <dbReference type="NCBI Taxonomy" id="1802452"/>
    <lineage>
        <taxon>Bacteria</taxon>
        <taxon>Candidatus Wildermuthiibacteriota</taxon>
    </lineage>
</organism>
<sequence>MAKGRTLTTSEKFALNVIQKLQALGAVPQGSYGYCELGRITKRSSVAEKEGIKTEKATPTYVPAFRPGNPVLIRTRLVVFRWDRCQVNMELQHLINMAGQDTKPLESRYGYGWTPIKLEIRGLEPSYDSVYKSDQYILISLENRVSVRAFLALGTANAKETFD</sequence>